<sequence length="60" mass="6724">MTHPRRAPHLTTTMDHLHSLKLSGAFDASELPHILSFCPGLKTLHLGGSFYHSTEFQVPR</sequence>
<accession>A0A7R8WM62</accession>
<name>A0A7R8WM62_9CRUS</name>
<organism evidence="1">
    <name type="scientific">Cyprideis torosa</name>
    <dbReference type="NCBI Taxonomy" id="163714"/>
    <lineage>
        <taxon>Eukaryota</taxon>
        <taxon>Metazoa</taxon>
        <taxon>Ecdysozoa</taxon>
        <taxon>Arthropoda</taxon>
        <taxon>Crustacea</taxon>
        <taxon>Oligostraca</taxon>
        <taxon>Ostracoda</taxon>
        <taxon>Podocopa</taxon>
        <taxon>Podocopida</taxon>
        <taxon>Cytherocopina</taxon>
        <taxon>Cytheroidea</taxon>
        <taxon>Cytherideidae</taxon>
        <taxon>Cyprideis</taxon>
    </lineage>
</organism>
<evidence type="ECO:0000313" key="1">
    <source>
        <dbReference type="EMBL" id="CAD7234385.1"/>
    </source>
</evidence>
<dbReference type="AlphaFoldDB" id="A0A7R8WM62"/>
<dbReference type="EMBL" id="OB668510">
    <property type="protein sequence ID" value="CAD7234385.1"/>
    <property type="molecule type" value="Genomic_DNA"/>
</dbReference>
<reference evidence="1" key="1">
    <citation type="submission" date="2020-11" db="EMBL/GenBank/DDBJ databases">
        <authorList>
            <person name="Tran Van P."/>
        </authorList>
    </citation>
    <scope>NUCLEOTIDE SEQUENCE</scope>
</reference>
<proteinExistence type="predicted"/>
<gene>
    <name evidence="1" type="ORF">CTOB1V02_LOCUS12200</name>
</gene>
<protein>
    <submittedName>
        <fullName evidence="1">Uncharacterized protein</fullName>
    </submittedName>
</protein>